<keyword evidence="2" id="KW-1133">Transmembrane helix</keyword>
<keyword evidence="2" id="KW-0472">Membrane</keyword>
<evidence type="ECO:0000256" key="2">
    <source>
        <dbReference type="SAM" id="Phobius"/>
    </source>
</evidence>
<evidence type="ECO:0000313" key="4">
    <source>
        <dbReference type="EMBL" id="KAK5635303.1"/>
    </source>
</evidence>
<feature type="chain" id="PRO_5042884185" evidence="3">
    <location>
        <begin position="19"/>
        <end position="519"/>
    </location>
</feature>
<protein>
    <submittedName>
        <fullName evidence="4">Uncharacterized protein</fullName>
    </submittedName>
</protein>
<keyword evidence="5" id="KW-1185">Reference proteome</keyword>
<evidence type="ECO:0000256" key="3">
    <source>
        <dbReference type="SAM" id="SignalP"/>
    </source>
</evidence>
<reference evidence="4 5" key="1">
    <citation type="submission" date="2023-10" db="EMBL/GenBank/DDBJ databases">
        <title>Draft genome sequence of Xylaria bambusicola isolate GMP-LS, the root and basal stem rot pathogen of sugarcane in Indonesia.</title>
        <authorList>
            <person name="Selvaraj P."/>
            <person name="Muralishankar V."/>
            <person name="Muruganantham S."/>
            <person name="Sp S."/>
            <person name="Haryani S."/>
            <person name="Lau K.J.X."/>
            <person name="Naqvi N.I."/>
        </authorList>
    </citation>
    <scope>NUCLEOTIDE SEQUENCE [LARGE SCALE GENOMIC DNA]</scope>
    <source>
        <strain evidence="4">GMP-LS</strain>
    </source>
</reference>
<dbReference type="Proteomes" id="UP001305414">
    <property type="component" value="Unassembled WGS sequence"/>
</dbReference>
<sequence>MVILLRALILFVAVWLKAEIFNSLVTFRNEHWPWLFSKACNPPTLGPNTAPRTTAVHSVIIPISVGDVTASATTHTTVETVWHRTPIVAAERRNASLKIDEKECDFTRLYESAAELPPPFNVSEGIHLEQWESVVHQLYELDRLSRRNRDIIMRRYRERGYWELRRELDDLILKPMRFACSTLHRLQDRLLVINVDGVKSTGWDDRVRLSLDLLDAVRADINRYLKNNQVTRVMPEWARYAEELRSWNCPKRNCMQVGEEPIDNFAYEIIHDLLRSVRRVRSELNPNWIDSLELNDYLAWLYERVISELKFMATRLGFEWYMKRILNYFLLILGVIFSPIRVVIGFFFDILNNLTGLSFGKVKSAIGQHGFTYENVTQGYQQLDPDVKWKLLTSITVICFLLTLVNLLIHGVFSHELIQMGTALRVRPPEDEGEPVAVNNPPRRRSQGEANQQDEVPEFESDGERTRYNRIRRQIRAGIFRRGTRNRRIADTRAVEQDRIAAMLDNLRLGIPDISKKGA</sequence>
<evidence type="ECO:0000256" key="1">
    <source>
        <dbReference type="SAM" id="MobiDB-lite"/>
    </source>
</evidence>
<evidence type="ECO:0000313" key="5">
    <source>
        <dbReference type="Proteomes" id="UP001305414"/>
    </source>
</evidence>
<gene>
    <name evidence="4" type="ORF">RRF57_011015</name>
</gene>
<feature type="transmembrane region" description="Helical" evidence="2">
    <location>
        <begin position="391"/>
        <end position="413"/>
    </location>
</feature>
<keyword evidence="3" id="KW-0732">Signal</keyword>
<accession>A0AAN7ZDK8</accession>
<dbReference type="EMBL" id="JAWHQM010000051">
    <property type="protein sequence ID" value="KAK5635303.1"/>
    <property type="molecule type" value="Genomic_DNA"/>
</dbReference>
<feature type="region of interest" description="Disordered" evidence="1">
    <location>
        <begin position="428"/>
        <end position="464"/>
    </location>
</feature>
<organism evidence="4 5">
    <name type="scientific">Xylaria bambusicola</name>
    <dbReference type="NCBI Taxonomy" id="326684"/>
    <lineage>
        <taxon>Eukaryota</taxon>
        <taxon>Fungi</taxon>
        <taxon>Dikarya</taxon>
        <taxon>Ascomycota</taxon>
        <taxon>Pezizomycotina</taxon>
        <taxon>Sordariomycetes</taxon>
        <taxon>Xylariomycetidae</taxon>
        <taxon>Xylariales</taxon>
        <taxon>Xylariaceae</taxon>
        <taxon>Xylaria</taxon>
    </lineage>
</organism>
<feature type="signal peptide" evidence="3">
    <location>
        <begin position="1"/>
        <end position="18"/>
    </location>
</feature>
<comment type="caution">
    <text evidence="4">The sequence shown here is derived from an EMBL/GenBank/DDBJ whole genome shotgun (WGS) entry which is preliminary data.</text>
</comment>
<dbReference type="AlphaFoldDB" id="A0AAN7ZDK8"/>
<name>A0AAN7ZDK8_9PEZI</name>
<proteinExistence type="predicted"/>
<feature type="transmembrane region" description="Helical" evidence="2">
    <location>
        <begin position="325"/>
        <end position="348"/>
    </location>
</feature>
<keyword evidence="2" id="KW-0812">Transmembrane</keyword>